<feature type="compositionally biased region" description="Polar residues" evidence="1">
    <location>
        <begin position="651"/>
        <end position="661"/>
    </location>
</feature>
<dbReference type="GO" id="GO:0016973">
    <property type="term" value="P:poly(A)+ mRNA export from nucleus"/>
    <property type="evidence" value="ECO:0007669"/>
    <property type="project" value="TreeGrafter"/>
</dbReference>
<feature type="compositionally biased region" description="Low complexity" evidence="1">
    <location>
        <begin position="1010"/>
        <end position="1032"/>
    </location>
</feature>
<dbReference type="GO" id="GO:0071763">
    <property type="term" value="P:nuclear membrane organization"/>
    <property type="evidence" value="ECO:0007669"/>
    <property type="project" value="TreeGrafter"/>
</dbReference>
<feature type="compositionally biased region" description="Basic residues" evidence="1">
    <location>
        <begin position="1052"/>
        <end position="1064"/>
    </location>
</feature>
<dbReference type="GO" id="GO:0005635">
    <property type="term" value="C:nuclear envelope"/>
    <property type="evidence" value="ECO:0007669"/>
    <property type="project" value="TreeGrafter"/>
</dbReference>
<evidence type="ECO:0000313" key="2">
    <source>
        <dbReference type="EMBL" id="KAD5961857.1"/>
    </source>
</evidence>
<feature type="compositionally biased region" description="Polar residues" evidence="1">
    <location>
        <begin position="1033"/>
        <end position="1043"/>
    </location>
</feature>
<evidence type="ECO:0000256" key="1">
    <source>
        <dbReference type="SAM" id="MobiDB-lite"/>
    </source>
</evidence>
<feature type="compositionally biased region" description="Low complexity" evidence="1">
    <location>
        <begin position="360"/>
        <end position="369"/>
    </location>
</feature>
<feature type="region of interest" description="Disordered" evidence="1">
    <location>
        <begin position="1"/>
        <end position="37"/>
    </location>
</feature>
<feature type="region of interest" description="Disordered" evidence="1">
    <location>
        <begin position="651"/>
        <end position="686"/>
    </location>
</feature>
<dbReference type="PANTHER" id="PTHR33416">
    <property type="entry name" value="NUCLEAR PORE COMPLEX PROTEIN NUP1"/>
    <property type="match status" value="1"/>
</dbReference>
<comment type="caution">
    <text evidence="2">The sequence shown here is derived from an EMBL/GenBank/DDBJ whole genome shotgun (WGS) entry which is preliminary data.</text>
</comment>
<feature type="compositionally biased region" description="Polar residues" evidence="1">
    <location>
        <begin position="982"/>
        <end position="1002"/>
    </location>
</feature>
<dbReference type="AlphaFoldDB" id="A0A5N6P830"/>
<feature type="compositionally biased region" description="Polar residues" evidence="1">
    <location>
        <begin position="95"/>
        <end position="106"/>
    </location>
</feature>
<feature type="region of interest" description="Disordered" evidence="1">
    <location>
        <begin position="82"/>
        <end position="106"/>
    </location>
</feature>
<feature type="compositionally biased region" description="Basic and acidic residues" evidence="1">
    <location>
        <begin position="383"/>
        <end position="396"/>
    </location>
</feature>
<dbReference type="PANTHER" id="PTHR33416:SF20">
    <property type="entry name" value="NUCLEAR PORE COMPLEX PROTEIN NUP1"/>
    <property type="match status" value="1"/>
</dbReference>
<organism evidence="2 3">
    <name type="scientific">Mikania micrantha</name>
    <name type="common">bitter vine</name>
    <dbReference type="NCBI Taxonomy" id="192012"/>
    <lineage>
        <taxon>Eukaryota</taxon>
        <taxon>Viridiplantae</taxon>
        <taxon>Streptophyta</taxon>
        <taxon>Embryophyta</taxon>
        <taxon>Tracheophyta</taxon>
        <taxon>Spermatophyta</taxon>
        <taxon>Magnoliopsida</taxon>
        <taxon>eudicotyledons</taxon>
        <taxon>Gunneridae</taxon>
        <taxon>Pentapetalae</taxon>
        <taxon>asterids</taxon>
        <taxon>campanulids</taxon>
        <taxon>Asterales</taxon>
        <taxon>Asteraceae</taxon>
        <taxon>Asteroideae</taxon>
        <taxon>Heliantheae alliance</taxon>
        <taxon>Eupatorieae</taxon>
        <taxon>Mikania</taxon>
    </lineage>
</organism>
<dbReference type="OrthoDB" id="653468at2759"/>
<gene>
    <name evidence="2" type="ORF">E3N88_13330</name>
</gene>
<accession>A0A5N6P830</accession>
<dbReference type="EMBL" id="SZYD01000006">
    <property type="protein sequence ID" value="KAD5961857.1"/>
    <property type="molecule type" value="Genomic_DNA"/>
</dbReference>
<keyword evidence="3" id="KW-1185">Reference proteome</keyword>
<feature type="region of interest" description="Disordered" evidence="1">
    <location>
        <begin position="307"/>
        <end position="398"/>
    </location>
</feature>
<name>A0A5N6P830_9ASTR</name>
<evidence type="ECO:0008006" key="4">
    <source>
        <dbReference type="Google" id="ProtNLM"/>
    </source>
</evidence>
<protein>
    <recommendedName>
        <fullName evidence="4">Nuclear pore complex protein NUP1</fullName>
    </recommendedName>
</protein>
<dbReference type="Proteomes" id="UP000326396">
    <property type="component" value="Linkage Group LG14"/>
</dbReference>
<evidence type="ECO:0000313" key="3">
    <source>
        <dbReference type="Proteomes" id="UP000326396"/>
    </source>
</evidence>
<reference evidence="2 3" key="1">
    <citation type="submission" date="2019-05" db="EMBL/GenBank/DDBJ databases">
        <title>Mikania micrantha, genome provides insights into the molecular mechanism of rapid growth.</title>
        <authorList>
            <person name="Liu B."/>
        </authorList>
    </citation>
    <scope>NUCLEOTIDE SEQUENCE [LARGE SCALE GENOMIC DNA]</scope>
    <source>
        <strain evidence="2">NLD-2019</strain>
        <tissue evidence="2">Leaf</tissue>
    </source>
</reference>
<sequence>MATTGDGVYTYQSGGAGGKLRKRPNRRSAPATPYDRPFTALRNNNTSLFAKLVDPASRLIYAGADKLFGVFRKRLPAIQAPCHSGTSEEPRNESQEAVPNSVSKNSPIVVEPSTTEGGNVASILGTTDISDLENMLKQKTFTRSEIERLTALLVSKTTESNVVEGDKEKLPSTSYHVLRPDAFTSGILNKHVEERETGNFDAAISTPVVNSRAFEDDRIGTSPAELAKAYMGTRPTKLSPLSIRPSGQAHRQDLMLLNNTTTFPKTPTTSHALKTAVSMKTSDNSLTTLRSRGRSALYNMPRTPYYRGPSTLSQKGVASPSAWEHEGSIGSSRMAAKRRSSALDDIGSGGPMRRIRKKASLLSQQSSLSKHTSEVGSSQKLLLRNESESKGKKAVEETGEISRFNQNYGSVPTESSQTALKIFEQLERMSPKEKLTGSKLAGATEKIDSPKFLSSSQDNQKNEGQLHVLFPDALESTFQNKGTVKENGSRNFAGHSNVLSSVNGSVTVPVSGSAPIITKAACTTKRAFQMSAHEDSLKLDEDNHSNGHVSFSLGVNKKPGTSVLANNDVSTAAHAEIIQTPAPPKVCQTALPEVDRIPAIPESKKGAISPDGSVFNNQMSCNFPASTSLSSLTSQPTSVVDAVTPQNKSTVFPTFGTSSPKSVGPSGEKPIISPARPPGPASLINSTMNNDQVQFSASNKDGNTQKPVNLFGNSGSSSSLTAASASGILSFGSSAKNSCSINGTSASSPSIFAASSSFQPSGISTNKSSSSSPVLSSATTAFLPSTTTTAMTSTTVSTTTSTTTSAFPTSVQGSIFSFGSASVSSTSASLAPTSPFASTSFAASSNGGSIFGLSSPSATLTTNGFQANTQATSTVATQVAPFKFGSGTSVIPSTTSASSLLSSSAPSFGLTSMVTTAEIKSGGSTSGASTGSSMFSFSSNSSSPAPVFGISPTNNNDHMSSEDSMVDDAKQTPSPSVPAFAQASTSTPGFIFGSATTPTPVTQPLMAPFQFGGQTNQSQQQPPQNTFQPPGGSQFNTGGSFSLGSGGDKSNRRIVKVKRQNRKK</sequence>
<feature type="region of interest" description="Disordered" evidence="1">
    <location>
        <begin position="944"/>
        <end position="1064"/>
    </location>
</feature>
<proteinExistence type="predicted"/>